<dbReference type="RefSeq" id="WP_346043428.1">
    <property type="nucleotide sequence ID" value="NZ_BAAACP010000005.1"/>
</dbReference>
<evidence type="ECO:0000313" key="3">
    <source>
        <dbReference type="Proteomes" id="UP001400965"/>
    </source>
</evidence>
<dbReference type="InterPro" id="IPR052536">
    <property type="entry name" value="ABC-4_Integral_Memb_Prot"/>
</dbReference>
<accession>A0ABP3XFP0</accession>
<keyword evidence="1" id="KW-1133">Transmembrane helix</keyword>
<comment type="caution">
    <text evidence="2">The sequence shown here is derived from an EMBL/GenBank/DDBJ whole genome shotgun (WGS) entry which is preliminary data.</text>
</comment>
<evidence type="ECO:0000313" key="2">
    <source>
        <dbReference type="EMBL" id="GAA0862919.1"/>
    </source>
</evidence>
<evidence type="ECO:0000256" key="1">
    <source>
        <dbReference type="SAM" id="Phobius"/>
    </source>
</evidence>
<gene>
    <name evidence="2" type="ORF">GCM10008917_10190</name>
</gene>
<feature type="transmembrane region" description="Helical" evidence="1">
    <location>
        <begin position="249"/>
        <end position="270"/>
    </location>
</feature>
<organism evidence="2 3">
    <name type="scientific">Paraclostridium tenue</name>
    <dbReference type="NCBI Taxonomy" id="1737"/>
    <lineage>
        <taxon>Bacteria</taxon>
        <taxon>Bacillati</taxon>
        <taxon>Bacillota</taxon>
        <taxon>Clostridia</taxon>
        <taxon>Peptostreptococcales</taxon>
        <taxon>Peptostreptococcaceae</taxon>
        <taxon>Paraclostridium</taxon>
    </lineage>
</organism>
<sequence length="313" mass="36268">MEMLKINNISKENLKLLFLTSTLLVASLGCVIILHIVLANKLEVKKADYPFVLNYISSNYNYVKKQQVEVIENTLNKAGYDYDKTAFEILNINNEGKYVIKNSEFNKVAKKLNLRKVKLNNDETLIVPRFDNKRYKKNISKFTDFEIGLYNLKVKGIADGKILPKGIGIWIVVVNDNLYSQLEKDDGNIKYYVNGYKYDNWESSASLDEKIQNKLGKISINNYERRQVYDSLLSLSKIYEDSIKINNKWLLIDTLVGVLLFICSWNFLYFKLFTDFTTDKLKNKNLPNLSLLYTKTCKSLNVGVKPKISLHTF</sequence>
<dbReference type="PANTHER" id="PTHR46795:SF2">
    <property type="entry name" value="ABC TRANSPORTER, PERMEASE PROTEIN"/>
    <property type="match status" value="1"/>
</dbReference>
<keyword evidence="1" id="KW-0472">Membrane</keyword>
<keyword evidence="3" id="KW-1185">Reference proteome</keyword>
<keyword evidence="1" id="KW-0812">Transmembrane</keyword>
<dbReference type="EMBL" id="BAAACP010000005">
    <property type="protein sequence ID" value="GAA0862919.1"/>
    <property type="molecule type" value="Genomic_DNA"/>
</dbReference>
<dbReference type="Proteomes" id="UP001400965">
    <property type="component" value="Unassembled WGS sequence"/>
</dbReference>
<protein>
    <recommendedName>
        <fullName evidence="4">MacB-like periplasmic core domain-containing protein</fullName>
    </recommendedName>
</protein>
<reference evidence="3" key="1">
    <citation type="journal article" date="2019" name="Int. J. Syst. Evol. Microbiol.">
        <title>The Global Catalogue of Microorganisms (GCM) 10K type strain sequencing project: providing services to taxonomists for standard genome sequencing and annotation.</title>
        <authorList>
            <consortium name="The Broad Institute Genomics Platform"/>
            <consortium name="The Broad Institute Genome Sequencing Center for Infectious Disease"/>
            <person name="Wu L."/>
            <person name="Ma J."/>
        </authorList>
    </citation>
    <scope>NUCLEOTIDE SEQUENCE [LARGE SCALE GENOMIC DNA]</scope>
    <source>
        <strain evidence="3">JCM 6486</strain>
    </source>
</reference>
<evidence type="ECO:0008006" key="4">
    <source>
        <dbReference type="Google" id="ProtNLM"/>
    </source>
</evidence>
<dbReference type="PANTHER" id="PTHR46795">
    <property type="entry name" value="ABC TRANSPORTER PERMEASE-RELATED-RELATED"/>
    <property type="match status" value="1"/>
</dbReference>
<proteinExistence type="predicted"/>
<dbReference type="PROSITE" id="PS51257">
    <property type="entry name" value="PROKAR_LIPOPROTEIN"/>
    <property type="match status" value="1"/>
</dbReference>
<name>A0ABP3XFP0_9FIRM</name>